<dbReference type="CDD" id="cd06261">
    <property type="entry name" value="TM_PBP2"/>
    <property type="match status" value="1"/>
</dbReference>
<dbReference type="PANTHER" id="PTHR43744:SF9">
    <property type="entry name" value="POLYGALACTURONAN_RHAMNOGALACTURONAN TRANSPORT SYSTEM PERMEASE PROTEIN YTCP"/>
    <property type="match status" value="1"/>
</dbReference>
<evidence type="ECO:0000256" key="7">
    <source>
        <dbReference type="RuleBase" id="RU363032"/>
    </source>
</evidence>
<feature type="transmembrane region" description="Helical" evidence="7">
    <location>
        <begin position="78"/>
        <end position="97"/>
    </location>
</feature>
<protein>
    <submittedName>
        <fullName evidence="9">Carbohydrate ABC transporter permease</fullName>
    </submittedName>
</protein>
<keyword evidence="3" id="KW-1003">Cell membrane</keyword>
<dbReference type="GO" id="GO:0055085">
    <property type="term" value="P:transmembrane transport"/>
    <property type="evidence" value="ECO:0007669"/>
    <property type="project" value="InterPro"/>
</dbReference>
<comment type="caution">
    <text evidence="9">The sequence shown here is derived from an EMBL/GenBank/DDBJ whole genome shotgun (WGS) entry which is preliminary data.</text>
</comment>
<keyword evidence="5 7" id="KW-1133">Transmembrane helix</keyword>
<keyword evidence="4 7" id="KW-0812">Transmembrane</keyword>
<accession>A0A4Q9DDW5</accession>
<sequence>MPMHSKKASVADMLIYTTAGLISFICIAPFFYIVSVSLTDPAVYVPFKLYIVPDKMSFASYAYILSNSNFISAVKNTLFVTVIGTALNIAFTYTMAYALTKKNMPHRNVFMGVVIFALIFNAGIVPNYLLVKNLGLINSLWSLILPVLTNSWSLIVAKSFIDSLPEELEESAKIDGCTELGTFFRIIIPLSKASIATLTLFFAVGHWNTYFNALIYLTDSSKRTLQVYVKSLLVDASTNGAGTTGNVDLLNLPSETVRMATVVLAMLPIMAVYPFVQRYFIKGVMLGSIKG</sequence>
<dbReference type="InterPro" id="IPR000515">
    <property type="entry name" value="MetI-like"/>
</dbReference>
<feature type="transmembrane region" description="Helical" evidence="7">
    <location>
        <begin position="257"/>
        <end position="276"/>
    </location>
</feature>
<dbReference type="SUPFAM" id="SSF161098">
    <property type="entry name" value="MetI-like"/>
    <property type="match status" value="1"/>
</dbReference>
<keyword evidence="2 7" id="KW-0813">Transport</keyword>
<organism evidence="9 10">
    <name type="scientific">Paenibacillus thalictri</name>
    <dbReference type="NCBI Taxonomy" id="2527873"/>
    <lineage>
        <taxon>Bacteria</taxon>
        <taxon>Bacillati</taxon>
        <taxon>Bacillota</taxon>
        <taxon>Bacilli</taxon>
        <taxon>Bacillales</taxon>
        <taxon>Paenibacillaceae</taxon>
        <taxon>Paenibacillus</taxon>
    </lineage>
</organism>
<dbReference type="GO" id="GO:0005886">
    <property type="term" value="C:plasma membrane"/>
    <property type="evidence" value="ECO:0007669"/>
    <property type="project" value="UniProtKB-SubCell"/>
</dbReference>
<feature type="transmembrane region" description="Helical" evidence="7">
    <location>
        <begin position="12"/>
        <end position="34"/>
    </location>
</feature>
<proteinExistence type="inferred from homology"/>
<evidence type="ECO:0000313" key="9">
    <source>
        <dbReference type="EMBL" id="TBL69380.1"/>
    </source>
</evidence>
<dbReference type="PANTHER" id="PTHR43744">
    <property type="entry name" value="ABC TRANSPORTER PERMEASE PROTEIN MG189-RELATED-RELATED"/>
    <property type="match status" value="1"/>
</dbReference>
<feature type="domain" description="ABC transmembrane type-1" evidence="8">
    <location>
        <begin position="74"/>
        <end position="268"/>
    </location>
</feature>
<evidence type="ECO:0000256" key="1">
    <source>
        <dbReference type="ARBA" id="ARBA00004651"/>
    </source>
</evidence>
<dbReference type="InterPro" id="IPR035906">
    <property type="entry name" value="MetI-like_sf"/>
</dbReference>
<dbReference type="Pfam" id="PF00528">
    <property type="entry name" value="BPD_transp_1"/>
    <property type="match status" value="1"/>
</dbReference>
<dbReference type="AlphaFoldDB" id="A0A4Q9DDW5"/>
<gene>
    <name evidence="9" type="ORF">EYB31_35930</name>
</gene>
<evidence type="ECO:0000256" key="4">
    <source>
        <dbReference type="ARBA" id="ARBA00022692"/>
    </source>
</evidence>
<dbReference type="OrthoDB" id="9771544at2"/>
<keyword evidence="6 7" id="KW-0472">Membrane</keyword>
<keyword evidence="10" id="KW-1185">Reference proteome</keyword>
<comment type="similarity">
    <text evidence="7">Belongs to the binding-protein-dependent transport system permease family.</text>
</comment>
<evidence type="ECO:0000256" key="6">
    <source>
        <dbReference type="ARBA" id="ARBA00023136"/>
    </source>
</evidence>
<evidence type="ECO:0000313" key="10">
    <source>
        <dbReference type="Proteomes" id="UP000293142"/>
    </source>
</evidence>
<feature type="transmembrane region" description="Helical" evidence="7">
    <location>
        <begin position="109"/>
        <end position="129"/>
    </location>
</feature>
<evidence type="ECO:0000256" key="2">
    <source>
        <dbReference type="ARBA" id="ARBA00022448"/>
    </source>
</evidence>
<dbReference type="Gene3D" id="1.10.3720.10">
    <property type="entry name" value="MetI-like"/>
    <property type="match status" value="1"/>
</dbReference>
<feature type="transmembrane region" description="Helical" evidence="7">
    <location>
        <begin position="182"/>
        <end position="204"/>
    </location>
</feature>
<evidence type="ECO:0000259" key="8">
    <source>
        <dbReference type="PROSITE" id="PS50928"/>
    </source>
</evidence>
<dbReference type="PROSITE" id="PS50928">
    <property type="entry name" value="ABC_TM1"/>
    <property type="match status" value="1"/>
</dbReference>
<reference evidence="9 10" key="1">
    <citation type="submission" date="2019-02" db="EMBL/GenBank/DDBJ databases">
        <title>Paenibacillus sp. nov., isolated from surface-sterilized tissue of Thalictrum simplex L.</title>
        <authorList>
            <person name="Tuo L."/>
        </authorList>
    </citation>
    <scope>NUCLEOTIDE SEQUENCE [LARGE SCALE GENOMIC DNA]</scope>
    <source>
        <strain evidence="9 10">N2SHLJ1</strain>
    </source>
</reference>
<evidence type="ECO:0000256" key="5">
    <source>
        <dbReference type="ARBA" id="ARBA00022989"/>
    </source>
</evidence>
<comment type="subcellular location">
    <subcellularLocation>
        <location evidence="1 7">Cell membrane</location>
        <topology evidence="1 7">Multi-pass membrane protein</topology>
    </subcellularLocation>
</comment>
<dbReference type="EMBL" id="SIRE01000038">
    <property type="protein sequence ID" value="TBL69380.1"/>
    <property type="molecule type" value="Genomic_DNA"/>
</dbReference>
<evidence type="ECO:0000256" key="3">
    <source>
        <dbReference type="ARBA" id="ARBA00022475"/>
    </source>
</evidence>
<dbReference type="Proteomes" id="UP000293142">
    <property type="component" value="Unassembled WGS sequence"/>
</dbReference>
<name>A0A4Q9DDW5_9BACL</name>